<protein>
    <submittedName>
        <fullName evidence="6">MBL fold metallo-hydrolase</fullName>
    </submittedName>
</protein>
<evidence type="ECO:0000313" key="7">
    <source>
        <dbReference type="Proteomes" id="UP001652442"/>
    </source>
</evidence>
<reference evidence="6 7" key="1">
    <citation type="journal article" date="2021" name="ISME Commun">
        <title>Automated analysis of genomic sequences facilitates high-throughput and comprehensive description of bacteria.</title>
        <authorList>
            <person name="Hitch T.C.A."/>
        </authorList>
    </citation>
    <scope>NUCLEOTIDE SEQUENCE [LARGE SCALE GENOMIC DNA]</scope>
    <source>
        <strain evidence="6 7">Sanger_109</strain>
    </source>
</reference>
<evidence type="ECO:0000313" key="6">
    <source>
        <dbReference type="EMBL" id="MCU6761873.1"/>
    </source>
</evidence>
<accession>A0ABT2TI36</accession>
<dbReference type="Pfam" id="PF00753">
    <property type="entry name" value="Lactamase_B"/>
    <property type="match status" value="1"/>
</dbReference>
<evidence type="ECO:0000256" key="4">
    <source>
        <dbReference type="ARBA" id="ARBA00022833"/>
    </source>
</evidence>
<sequence>MADLKIEEYQVGAISTNCYFLINSDTKEVLIVDPGGSTEMLETKIRQEQLKPVAVLLTHGHFDHASGAEDLKNTYGIQIYAHADEKYTLEDPQINLSTMLGISEQYHADVYVREGEVLHLGGFDLEVLHTPGHTEGGVCYYLKEQKVLVSGDTLFCTSIGRTDFPNGSFSDLIRSIKEKLMVLPDDVQVLPGHEGKTYIGYERDHNPYL</sequence>
<keyword evidence="4" id="KW-0862">Zinc</keyword>
<dbReference type="Proteomes" id="UP001652442">
    <property type="component" value="Unassembled WGS sequence"/>
</dbReference>
<evidence type="ECO:0000256" key="2">
    <source>
        <dbReference type="ARBA" id="ARBA00022723"/>
    </source>
</evidence>
<dbReference type="PANTHER" id="PTHR46233">
    <property type="entry name" value="HYDROXYACYLGLUTATHIONE HYDROLASE GLOC"/>
    <property type="match status" value="1"/>
</dbReference>
<name>A0ABT2TI36_9FIRM</name>
<keyword evidence="3" id="KW-0378">Hydrolase</keyword>
<proteinExistence type="predicted"/>
<keyword evidence="2" id="KW-0479">Metal-binding</keyword>
<dbReference type="SUPFAM" id="SSF56281">
    <property type="entry name" value="Metallo-hydrolase/oxidoreductase"/>
    <property type="match status" value="1"/>
</dbReference>
<dbReference type="InterPro" id="IPR036866">
    <property type="entry name" value="RibonucZ/Hydroxyglut_hydro"/>
</dbReference>
<organism evidence="6 7">
    <name type="scientific">Brotonthovivens ammoniilytica</name>
    <dbReference type="NCBI Taxonomy" id="2981725"/>
    <lineage>
        <taxon>Bacteria</taxon>
        <taxon>Bacillati</taxon>
        <taxon>Bacillota</taxon>
        <taxon>Clostridia</taxon>
        <taxon>Lachnospirales</taxon>
        <taxon>Lachnospiraceae</taxon>
        <taxon>Brotonthovivens</taxon>
    </lineage>
</organism>
<evidence type="ECO:0000256" key="1">
    <source>
        <dbReference type="ARBA" id="ARBA00001947"/>
    </source>
</evidence>
<evidence type="ECO:0000256" key="3">
    <source>
        <dbReference type="ARBA" id="ARBA00022801"/>
    </source>
</evidence>
<dbReference type="Gene3D" id="3.60.15.10">
    <property type="entry name" value="Ribonuclease Z/Hydroxyacylglutathione hydrolase-like"/>
    <property type="match status" value="1"/>
</dbReference>
<comment type="cofactor">
    <cofactor evidence="1">
        <name>Zn(2+)</name>
        <dbReference type="ChEBI" id="CHEBI:29105"/>
    </cofactor>
</comment>
<keyword evidence="7" id="KW-1185">Reference proteome</keyword>
<dbReference type="RefSeq" id="WP_158424651.1">
    <property type="nucleotide sequence ID" value="NZ_JAOQJQ010000002.1"/>
</dbReference>
<evidence type="ECO:0000259" key="5">
    <source>
        <dbReference type="SMART" id="SM00849"/>
    </source>
</evidence>
<dbReference type="EMBL" id="JAOQJQ010000002">
    <property type="protein sequence ID" value="MCU6761873.1"/>
    <property type="molecule type" value="Genomic_DNA"/>
</dbReference>
<dbReference type="InterPro" id="IPR051453">
    <property type="entry name" value="MBL_Glyoxalase_II"/>
</dbReference>
<gene>
    <name evidence="6" type="ORF">OCV88_05895</name>
</gene>
<dbReference type="InterPro" id="IPR001279">
    <property type="entry name" value="Metallo-B-lactamas"/>
</dbReference>
<dbReference type="SMART" id="SM00849">
    <property type="entry name" value="Lactamase_B"/>
    <property type="match status" value="1"/>
</dbReference>
<dbReference type="PANTHER" id="PTHR46233:SF3">
    <property type="entry name" value="HYDROXYACYLGLUTATHIONE HYDROLASE GLOC"/>
    <property type="match status" value="1"/>
</dbReference>
<dbReference type="CDD" id="cd06262">
    <property type="entry name" value="metallo-hydrolase-like_MBL-fold"/>
    <property type="match status" value="1"/>
</dbReference>
<feature type="domain" description="Metallo-beta-lactamase" evidence="5">
    <location>
        <begin position="15"/>
        <end position="193"/>
    </location>
</feature>
<comment type="caution">
    <text evidence="6">The sequence shown here is derived from an EMBL/GenBank/DDBJ whole genome shotgun (WGS) entry which is preliminary data.</text>
</comment>